<evidence type="ECO:0000313" key="4">
    <source>
        <dbReference type="Proteomes" id="UP000015455"/>
    </source>
</evidence>
<dbReference type="InterPro" id="IPR036938">
    <property type="entry name" value="PAP2/HPO_sf"/>
</dbReference>
<dbReference type="SMART" id="SM00014">
    <property type="entry name" value="acidPPc"/>
    <property type="match status" value="1"/>
</dbReference>
<feature type="transmembrane region" description="Helical" evidence="1">
    <location>
        <begin position="176"/>
        <end position="194"/>
    </location>
</feature>
<dbReference type="PANTHER" id="PTHR14969:SF13">
    <property type="entry name" value="AT30094P"/>
    <property type="match status" value="1"/>
</dbReference>
<proteinExistence type="predicted"/>
<dbReference type="EMBL" id="ATJV01000114">
    <property type="protein sequence ID" value="EPZ13856.1"/>
    <property type="molecule type" value="Genomic_DNA"/>
</dbReference>
<dbReference type="SUPFAM" id="SSF48317">
    <property type="entry name" value="Acid phosphatase/Vanadium-dependent haloperoxidase"/>
    <property type="match status" value="1"/>
</dbReference>
<keyword evidence="1" id="KW-1133">Transmembrane helix</keyword>
<dbReference type="PATRIC" id="fig|1348657.5.peg.3580"/>
<feature type="domain" description="Phosphatidic acid phosphatase type 2/haloperoxidase" evidence="2">
    <location>
        <begin position="81"/>
        <end position="191"/>
    </location>
</feature>
<keyword evidence="1" id="KW-0812">Transmembrane</keyword>
<dbReference type="InterPro" id="IPR000326">
    <property type="entry name" value="PAP2/HPO"/>
</dbReference>
<dbReference type="PANTHER" id="PTHR14969">
    <property type="entry name" value="SPHINGOSINE-1-PHOSPHATE PHOSPHOHYDROLASE"/>
    <property type="match status" value="1"/>
</dbReference>
<feature type="transmembrane region" description="Helical" evidence="1">
    <location>
        <begin position="121"/>
        <end position="138"/>
    </location>
</feature>
<dbReference type="Proteomes" id="UP000015455">
    <property type="component" value="Unassembled WGS sequence"/>
</dbReference>
<name>S9ZGX2_9RHOO</name>
<keyword evidence="1" id="KW-0472">Membrane</keyword>
<comment type="caution">
    <text evidence="3">The sequence shown here is derived from an EMBL/GenBank/DDBJ whole genome shotgun (WGS) entry which is preliminary data.</text>
</comment>
<evidence type="ECO:0000313" key="3">
    <source>
        <dbReference type="EMBL" id="EPZ13856.1"/>
    </source>
</evidence>
<evidence type="ECO:0000259" key="2">
    <source>
        <dbReference type="SMART" id="SM00014"/>
    </source>
</evidence>
<dbReference type="Gene3D" id="1.20.144.10">
    <property type="entry name" value="Phosphatidic acid phosphatase type 2/haloperoxidase"/>
    <property type="match status" value="2"/>
</dbReference>
<dbReference type="CDD" id="cd03392">
    <property type="entry name" value="PAP2_like_2"/>
    <property type="match status" value="1"/>
</dbReference>
<evidence type="ECO:0000256" key="1">
    <source>
        <dbReference type="SAM" id="Phobius"/>
    </source>
</evidence>
<gene>
    <name evidence="3" type="ORF">M622_07745</name>
</gene>
<dbReference type="RefSeq" id="WP_021250962.1">
    <property type="nucleotide sequence ID" value="NZ_ATJV01000114.1"/>
</dbReference>
<dbReference type="STRING" id="1348657.M622_07745"/>
<sequence>MIDTLATFILPSIEDFHLRAYWQDIIALDHAVAQFIAAFREPPVLPALLWITSLGEPRVVGALLLVACLVLWLTQRKYAIAGLLASSLGAAVFVTLGKLAFQRPRPLEAVLIEASYSFPSGHATIAVAFYGFLGYVLIRCTARRALRITLLVASGVLVLAMGLSRIGLGVHYLSDVWAGYLLGTLCLLVGIALNEWLSARGRIVWNGTTTARRRTVAFALVFAAVVGVLIHASTRSLATDAHPGRLGKTPSFLLRA</sequence>
<feature type="transmembrane region" description="Helical" evidence="1">
    <location>
        <begin position="145"/>
        <end position="164"/>
    </location>
</feature>
<accession>S9ZGX2</accession>
<reference evidence="3 4" key="1">
    <citation type="submission" date="2013-06" db="EMBL/GenBank/DDBJ databases">
        <title>Draft genome sequence of Thauera terpenica.</title>
        <authorList>
            <person name="Liu B."/>
            <person name="Frostegard A.H."/>
            <person name="Shapleigh J.P."/>
        </authorList>
    </citation>
    <scope>NUCLEOTIDE SEQUENCE [LARGE SCALE GENOMIC DNA]</scope>
    <source>
        <strain evidence="3 4">58Eu</strain>
    </source>
</reference>
<dbReference type="OrthoDB" id="9780918at2"/>
<organism evidence="3 4">
    <name type="scientific">Thauera terpenica 58Eu</name>
    <dbReference type="NCBI Taxonomy" id="1348657"/>
    <lineage>
        <taxon>Bacteria</taxon>
        <taxon>Pseudomonadati</taxon>
        <taxon>Pseudomonadota</taxon>
        <taxon>Betaproteobacteria</taxon>
        <taxon>Rhodocyclales</taxon>
        <taxon>Zoogloeaceae</taxon>
        <taxon>Thauera</taxon>
    </lineage>
</organism>
<dbReference type="AlphaFoldDB" id="S9ZGX2"/>
<feature type="transmembrane region" description="Helical" evidence="1">
    <location>
        <begin position="215"/>
        <end position="233"/>
    </location>
</feature>
<feature type="transmembrane region" description="Helical" evidence="1">
    <location>
        <begin position="80"/>
        <end position="101"/>
    </location>
</feature>
<keyword evidence="4" id="KW-1185">Reference proteome</keyword>
<feature type="transmembrane region" description="Helical" evidence="1">
    <location>
        <begin position="47"/>
        <end position="73"/>
    </location>
</feature>
<protein>
    <recommendedName>
        <fullName evidence="2">Phosphatidic acid phosphatase type 2/haloperoxidase domain-containing protein</fullName>
    </recommendedName>
</protein>
<dbReference type="Pfam" id="PF01569">
    <property type="entry name" value="PAP2"/>
    <property type="match status" value="1"/>
</dbReference>
<dbReference type="eggNOG" id="COG0671">
    <property type="taxonomic scope" value="Bacteria"/>
</dbReference>